<dbReference type="EMBL" id="QTSX02002857">
    <property type="protein sequence ID" value="KAJ9074462.1"/>
    <property type="molecule type" value="Genomic_DNA"/>
</dbReference>
<reference evidence="1" key="1">
    <citation type="submission" date="2022-04" db="EMBL/GenBank/DDBJ databases">
        <title>Genome of the entomopathogenic fungus Entomophthora muscae.</title>
        <authorList>
            <person name="Elya C."/>
            <person name="Lovett B.R."/>
            <person name="Lee E."/>
            <person name="Macias A.M."/>
            <person name="Hajek A.E."/>
            <person name="De Bivort B.L."/>
            <person name="Kasson M.T."/>
            <person name="De Fine Licht H.H."/>
            <person name="Stajich J.E."/>
        </authorList>
    </citation>
    <scope>NUCLEOTIDE SEQUENCE</scope>
    <source>
        <strain evidence="1">Berkeley</strain>
    </source>
</reference>
<name>A0ACC2TJN0_9FUNG</name>
<comment type="caution">
    <text evidence="1">The sequence shown here is derived from an EMBL/GenBank/DDBJ whole genome shotgun (WGS) entry which is preliminary data.</text>
</comment>
<keyword evidence="2" id="KW-1185">Reference proteome</keyword>
<gene>
    <name evidence="1" type="ORF">DSO57_1006112</name>
</gene>
<protein>
    <submittedName>
        <fullName evidence="1">Uncharacterized protein</fullName>
    </submittedName>
</protein>
<sequence length="105" mass="11694">MISFRKDKTIADFSDRLYLETQILTGSGSLTKHVTHIALCAAVKPYEALYQTLIPAFQDKCTLDGMVICHRCNRKGHYVSSCNSKTGIHTLPPLEPEVQGKVNVE</sequence>
<organism evidence="1 2">
    <name type="scientific">Entomophthora muscae</name>
    <dbReference type="NCBI Taxonomy" id="34485"/>
    <lineage>
        <taxon>Eukaryota</taxon>
        <taxon>Fungi</taxon>
        <taxon>Fungi incertae sedis</taxon>
        <taxon>Zoopagomycota</taxon>
        <taxon>Entomophthoromycotina</taxon>
        <taxon>Entomophthoromycetes</taxon>
        <taxon>Entomophthorales</taxon>
        <taxon>Entomophthoraceae</taxon>
        <taxon>Entomophthora</taxon>
    </lineage>
</organism>
<dbReference type="Proteomes" id="UP001165960">
    <property type="component" value="Unassembled WGS sequence"/>
</dbReference>
<proteinExistence type="predicted"/>
<accession>A0ACC2TJN0</accession>
<evidence type="ECO:0000313" key="1">
    <source>
        <dbReference type="EMBL" id="KAJ9074462.1"/>
    </source>
</evidence>
<evidence type="ECO:0000313" key="2">
    <source>
        <dbReference type="Proteomes" id="UP001165960"/>
    </source>
</evidence>